<dbReference type="InterPro" id="IPR036236">
    <property type="entry name" value="Znf_C2H2_sf"/>
</dbReference>
<dbReference type="PROSITE" id="PS00028">
    <property type="entry name" value="ZINC_FINGER_C2H2_1"/>
    <property type="match status" value="1"/>
</dbReference>
<sequence length="100" mass="11493">MCLCGDTAYLLPAGWDYCRCPYCGKALHRSSLSVHVRDQHRPSTAICCKLCHRMFRTKNSLKVHRSLYHRDRLGPPSDLPDAAPGHTWEASKNLEHPRFF</sequence>
<dbReference type="Proteomes" id="UP001159363">
    <property type="component" value="Chromosome 15"/>
</dbReference>
<protein>
    <recommendedName>
        <fullName evidence="3">C2H2-type domain-containing protein</fullName>
    </recommendedName>
</protein>
<feature type="region of interest" description="Disordered" evidence="2">
    <location>
        <begin position="72"/>
        <end position="100"/>
    </location>
</feature>
<organism evidence="4 5">
    <name type="scientific">Dryococelus australis</name>
    <dbReference type="NCBI Taxonomy" id="614101"/>
    <lineage>
        <taxon>Eukaryota</taxon>
        <taxon>Metazoa</taxon>
        <taxon>Ecdysozoa</taxon>
        <taxon>Arthropoda</taxon>
        <taxon>Hexapoda</taxon>
        <taxon>Insecta</taxon>
        <taxon>Pterygota</taxon>
        <taxon>Neoptera</taxon>
        <taxon>Polyneoptera</taxon>
        <taxon>Phasmatodea</taxon>
        <taxon>Verophasmatodea</taxon>
        <taxon>Anareolatae</taxon>
        <taxon>Phasmatidae</taxon>
        <taxon>Eurycanthinae</taxon>
        <taxon>Dryococelus</taxon>
    </lineage>
</organism>
<dbReference type="PROSITE" id="PS50157">
    <property type="entry name" value="ZINC_FINGER_C2H2_2"/>
    <property type="match status" value="1"/>
</dbReference>
<keyword evidence="1" id="KW-0479">Metal-binding</keyword>
<name>A0ABQ9G296_9NEOP</name>
<dbReference type="Gene3D" id="3.30.160.60">
    <property type="entry name" value="Classic Zinc Finger"/>
    <property type="match status" value="1"/>
</dbReference>
<accession>A0ABQ9G296</accession>
<evidence type="ECO:0000313" key="5">
    <source>
        <dbReference type="Proteomes" id="UP001159363"/>
    </source>
</evidence>
<keyword evidence="5" id="KW-1185">Reference proteome</keyword>
<proteinExistence type="predicted"/>
<gene>
    <name evidence="4" type="ORF">PR048_032464</name>
</gene>
<dbReference type="SMART" id="SM00355">
    <property type="entry name" value="ZnF_C2H2"/>
    <property type="match status" value="2"/>
</dbReference>
<keyword evidence="1" id="KW-0862">Zinc</keyword>
<evidence type="ECO:0000256" key="1">
    <source>
        <dbReference type="PROSITE-ProRule" id="PRU00042"/>
    </source>
</evidence>
<evidence type="ECO:0000256" key="2">
    <source>
        <dbReference type="SAM" id="MobiDB-lite"/>
    </source>
</evidence>
<dbReference type="SUPFAM" id="SSF57667">
    <property type="entry name" value="beta-beta-alpha zinc fingers"/>
    <property type="match status" value="1"/>
</dbReference>
<comment type="caution">
    <text evidence="4">The sequence shown here is derived from an EMBL/GenBank/DDBJ whole genome shotgun (WGS) entry which is preliminary data.</text>
</comment>
<evidence type="ECO:0000259" key="3">
    <source>
        <dbReference type="PROSITE" id="PS50157"/>
    </source>
</evidence>
<feature type="domain" description="C2H2-type" evidence="3">
    <location>
        <begin position="46"/>
        <end position="69"/>
    </location>
</feature>
<dbReference type="Pfam" id="PF00096">
    <property type="entry name" value="zf-C2H2"/>
    <property type="match status" value="2"/>
</dbReference>
<evidence type="ECO:0000313" key="4">
    <source>
        <dbReference type="EMBL" id="KAJ8866604.1"/>
    </source>
</evidence>
<reference evidence="4 5" key="1">
    <citation type="submission" date="2023-02" db="EMBL/GenBank/DDBJ databases">
        <title>LHISI_Scaffold_Assembly.</title>
        <authorList>
            <person name="Stuart O.P."/>
            <person name="Cleave R."/>
            <person name="Magrath M.J.L."/>
            <person name="Mikheyev A.S."/>
        </authorList>
    </citation>
    <scope>NUCLEOTIDE SEQUENCE [LARGE SCALE GENOMIC DNA]</scope>
    <source>
        <strain evidence="4">Daus_M_001</strain>
        <tissue evidence="4">Leg muscle</tissue>
    </source>
</reference>
<dbReference type="InterPro" id="IPR013087">
    <property type="entry name" value="Znf_C2H2_type"/>
</dbReference>
<dbReference type="EMBL" id="JARBHB010000016">
    <property type="protein sequence ID" value="KAJ8866604.1"/>
    <property type="molecule type" value="Genomic_DNA"/>
</dbReference>
<keyword evidence="1" id="KW-0863">Zinc-finger</keyword>